<evidence type="ECO:0000313" key="8">
    <source>
        <dbReference type="EMBL" id="MBF2735937.1"/>
    </source>
</evidence>
<feature type="transmembrane region" description="Helical" evidence="7">
    <location>
        <begin position="136"/>
        <end position="155"/>
    </location>
</feature>
<name>A0A930XXB8_9GAMM</name>
<feature type="transmembrane region" description="Helical" evidence="7">
    <location>
        <begin position="101"/>
        <end position="124"/>
    </location>
</feature>
<keyword evidence="7" id="KW-0915">Sodium</keyword>
<keyword evidence="6 7" id="KW-0739">Sodium transport</keyword>
<evidence type="ECO:0000256" key="5">
    <source>
        <dbReference type="ARBA" id="ARBA00023136"/>
    </source>
</evidence>
<evidence type="ECO:0000256" key="4">
    <source>
        <dbReference type="ARBA" id="ARBA00022989"/>
    </source>
</evidence>
<evidence type="ECO:0000256" key="6">
    <source>
        <dbReference type="ARBA" id="ARBA00023201"/>
    </source>
</evidence>
<dbReference type="HAMAP" id="MF_01844">
    <property type="entry name" value="NhaA"/>
    <property type="match status" value="1"/>
</dbReference>
<reference evidence="8" key="1">
    <citation type="submission" date="2020-10" db="EMBL/GenBank/DDBJ databases">
        <title>An improved Amphimedon queenslandica hologenome assembly reveals how three proteobacterial symbionts can extend the metabolic phenotypic of their marine sponge host.</title>
        <authorList>
            <person name="Degnan B."/>
            <person name="Degnan S."/>
            <person name="Xiang X."/>
        </authorList>
    </citation>
    <scope>NUCLEOTIDE SEQUENCE</scope>
    <source>
        <strain evidence="8">AqS2</strain>
    </source>
</reference>
<keyword evidence="7" id="KW-0050">Antiport</keyword>
<dbReference type="PANTHER" id="PTHR30341:SF0">
    <property type="entry name" value="NA(+)_H(+) ANTIPORTER NHAA"/>
    <property type="match status" value="1"/>
</dbReference>
<protein>
    <recommendedName>
        <fullName evidence="7">Na(+)/H(+) antiporter NhaA</fullName>
    </recommendedName>
    <alternativeName>
        <fullName evidence="7">Sodium/proton antiporter NhaA</fullName>
    </alternativeName>
</protein>
<dbReference type="EMBL" id="JADHEI010000058">
    <property type="protein sequence ID" value="MBF2735937.1"/>
    <property type="molecule type" value="Genomic_DNA"/>
</dbReference>
<comment type="subcellular location">
    <subcellularLocation>
        <location evidence="1">Cell inner membrane</location>
        <topology evidence="1">Multi-pass membrane protein</topology>
    </subcellularLocation>
    <subcellularLocation>
        <location evidence="7">Cell membrane</location>
        <topology evidence="7">Multi-pass membrane protein</topology>
    </subcellularLocation>
</comment>
<comment type="function">
    <text evidence="7">Na(+)/H(+) antiporter that extrudes sodium in exchange for external protons.</text>
</comment>
<feature type="transmembrane region" description="Helical" evidence="7">
    <location>
        <begin position="342"/>
        <end position="365"/>
    </location>
</feature>
<dbReference type="Pfam" id="PF06965">
    <property type="entry name" value="Na_H_antiport_1"/>
    <property type="match status" value="1"/>
</dbReference>
<evidence type="ECO:0000313" key="9">
    <source>
        <dbReference type="Proteomes" id="UP000604381"/>
    </source>
</evidence>
<evidence type="ECO:0000256" key="7">
    <source>
        <dbReference type="HAMAP-Rule" id="MF_01844"/>
    </source>
</evidence>
<keyword evidence="9" id="KW-1185">Reference proteome</keyword>
<evidence type="ECO:0000256" key="1">
    <source>
        <dbReference type="ARBA" id="ARBA00004429"/>
    </source>
</evidence>
<dbReference type="GO" id="GO:0006885">
    <property type="term" value="P:regulation of pH"/>
    <property type="evidence" value="ECO:0007669"/>
    <property type="project" value="UniProtKB-UniRule"/>
</dbReference>
<keyword evidence="5 7" id="KW-0472">Membrane</keyword>
<keyword evidence="7" id="KW-0813">Transport</keyword>
<feature type="transmembrane region" description="Helical" evidence="7">
    <location>
        <begin position="164"/>
        <end position="185"/>
    </location>
</feature>
<keyword evidence="2 7" id="KW-1003">Cell membrane</keyword>
<comment type="caution">
    <text evidence="8">The sequence shown here is derived from an EMBL/GenBank/DDBJ whole genome shotgun (WGS) entry which is preliminary data.</text>
</comment>
<feature type="transmembrane region" description="Helical" evidence="7">
    <location>
        <begin position="20"/>
        <end position="40"/>
    </location>
</feature>
<gene>
    <name evidence="7 8" type="primary">nhaA</name>
    <name evidence="8" type="ORF">ISN26_07740</name>
</gene>
<sequence length="408" mass="42345">MQISPSPLRSLLDRLFLLRHSPAAAGVLLFAAAVLAIIVANTGLAGAYRAGLDTVIGLHIGGFAIEDPAGKWINDGLMAIFFLLVGLEIKREILDGELSSFANSMMPAIAAVGGMVGPALIFAALNHHDATLMRGWAIPVATDIAFSLGVLALLGKRVPLSLKVFLTAVAVIDDLLAIVIIALFYTAELKFGYLLACAGLLALMLAFNFRLRVRAAWPYLVVGALLWYYMHKSGVHATLAGVATAFCIPHLGRQAGAASPLNRLEHALHAPVAFGILPLFAFANSGVSFAGLSIGALFTESLSAGILFGLLFGKPLGICLALFIAVKLGVGPLPRATNWPMMLALSLLCGIGFTVSLFIGALGFGGLDPALLNQVKAGVLAGSVCAGVLGYLVLRGVLRGRAADAAAS</sequence>
<keyword evidence="7" id="KW-0406">Ion transport</keyword>
<dbReference type="AlphaFoldDB" id="A0A930XXB8"/>
<dbReference type="GO" id="GO:0015385">
    <property type="term" value="F:sodium:proton antiporter activity"/>
    <property type="evidence" value="ECO:0007669"/>
    <property type="project" value="UniProtKB-UniRule"/>
</dbReference>
<feature type="transmembrane region" description="Helical" evidence="7">
    <location>
        <begin position="191"/>
        <end position="208"/>
    </location>
</feature>
<accession>A0A930XXB8</accession>
<dbReference type="PANTHER" id="PTHR30341">
    <property type="entry name" value="SODIUM ION/PROTON ANTIPORTER NHAA-RELATED"/>
    <property type="match status" value="1"/>
</dbReference>
<dbReference type="Gene3D" id="1.20.1530.10">
    <property type="entry name" value="Na+/H+ antiporter like domain"/>
    <property type="match status" value="1"/>
</dbReference>
<evidence type="ECO:0000256" key="2">
    <source>
        <dbReference type="ARBA" id="ARBA00022475"/>
    </source>
</evidence>
<comment type="catalytic activity">
    <reaction evidence="7">
        <text>Na(+)(in) + 2 H(+)(out) = Na(+)(out) + 2 H(+)(in)</text>
        <dbReference type="Rhea" id="RHEA:29251"/>
        <dbReference type="ChEBI" id="CHEBI:15378"/>
        <dbReference type="ChEBI" id="CHEBI:29101"/>
    </reaction>
</comment>
<proteinExistence type="inferred from homology"/>
<dbReference type="Proteomes" id="UP000604381">
    <property type="component" value="Unassembled WGS sequence"/>
</dbReference>
<dbReference type="InterPro" id="IPR023171">
    <property type="entry name" value="Na/H_antiporter_dom_sf"/>
</dbReference>
<feature type="transmembrane region" description="Helical" evidence="7">
    <location>
        <begin position="377"/>
        <end position="394"/>
    </location>
</feature>
<organism evidence="8 9">
    <name type="scientific">Candidatus Amphirhobacter heronislandensis</name>
    <dbReference type="NCBI Taxonomy" id="1732024"/>
    <lineage>
        <taxon>Bacteria</taxon>
        <taxon>Pseudomonadati</taxon>
        <taxon>Pseudomonadota</taxon>
        <taxon>Gammaproteobacteria</taxon>
        <taxon>Candidatus Tethybacterales</taxon>
        <taxon>Candidatus Tethybacteraceae</taxon>
        <taxon>Candidatus Amphirhobacter</taxon>
    </lineage>
</organism>
<feature type="transmembrane region" description="Helical" evidence="7">
    <location>
        <begin position="236"/>
        <end position="252"/>
    </location>
</feature>
<dbReference type="NCBIfam" id="NF007112">
    <property type="entry name" value="PRK09561.1"/>
    <property type="match status" value="1"/>
</dbReference>
<dbReference type="NCBIfam" id="NF007111">
    <property type="entry name" value="PRK09560.1"/>
    <property type="match status" value="1"/>
</dbReference>
<keyword evidence="4 7" id="KW-1133">Transmembrane helix</keyword>
<evidence type="ECO:0000256" key="3">
    <source>
        <dbReference type="ARBA" id="ARBA00022692"/>
    </source>
</evidence>
<keyword evidence="3 7" id="KW-0812">Transmembrane</keyword>
<feature type="transmembrane region" description="Helical" evidence="7">
    <location>
        <begin position="304"/>
        <end position="330"/>
    </location>
</feature>
<feature type="transmembrane region" description="Helical" evidence="7">
    <location>
        <begin position="272"/>
        <end position="298"/>
    </location>
</feature>
<dbReference type="InterPro" id="IPR004670">
    <property type="entry name" value="NhaA"/>
</dbReference>
<comment type="similarity">
    <text evidence="7">Belongs to the NhaA Na(+)/H(+) (TC 2.A.33) antiporter family.</text>
</comment>
<dbReference type="NCBIfam" id="TIGR00773">
    <property type="entry name" value="NhaA"/>
    <property type="match status" value="1"/>
</dbReference>
<dbReference type="GO" id="GO:0005886">
    <property type="term" value="C:plasma membrane"/>
    <property type="evidence" value="ECO:0007669"/>
    <property type="project" value="UniProtKB-SubCell"/>
</dbReference>